<feature type="region of interest" description="Disordered" evidence="1">
    <location>
        <begin position="265"/>
        <end position="313"/>
    </location>
</feature>
<keyword evidence="3" id="KW-1185">Reference proteome</keyword>
<evidence type="ECO:0000313" key="2">
    <source>
        <dbReference type="EMBL" id="CAD2217763.1"/>
    </source>
</evidence>
<evidence type="ECO:0000313" key="3">
    <source>
        <dbReference type="Proteomes" id="UP000515908"/>
    </source>
</evidence>
<name>A0A7G2CGE2_9TRYP</name>
<dbReference type="VEuPathDB" id="TriTrypDB:ADEAN_000524300"/>
<feature type="compositionally biased region" description="Low complexity" evidence="1">
    <location>
        <begin position="273"/>
        <end position="293"/>
    </location>
</feature>
<accession>A0A7G2CGE2</accession>
<sequence length="313" mass="34423">MILFPSHTLVILFIEMKNKHSWDVLLRKDVIRQSTPPPLLAVQLAGANFCATLSHRLMEQTAPKETEDAAASGVVHQLRGDLARHYGSSARVRGAQKPLGPAFRSHSDRLAGRHSGRARSIWKLSKVNRFWCKVCATPLVPGKSTTTVRVERNGKRKGTKTLTACRHCLAKVIRECGLDGPPNNRPQQQTKLLTRTALSSCVVRHCRRKRTRRGKNGHPKAMALKDVVKTSVIPTGSLRGKRTVRTESVPVPPVPSPVVSSLDIKMEKKKDTPQVAKPAVVPTAPTPKTVPKTVGKKEEKKKKVSNLMSSLGL</sequence>
<protein>
    <recommendedName>
        <fullName evidence="4">RNAse P Rpr2/Rpp21/SNM1 subunit domain containing protein</fullName>
    </recommendedName>
</protein>
<evidence type="ECO:0008006" key="4">
    <source>
        <dbReference type="Google" id="ProtNLM"/>
    </source>
</evidence>
<organism evidence="2 3">
    <name type="scientific">Angomonas deanei</name>
    <dbReference type="NCBI Taxonomy" id="59799"/>
    <lineage>
        <taxon>Eukaryota</taxon>
        <taxon>Discoba</taxon>
        <taxon>Euglenozoa</taxon>
        <taxon>Kinetoplastea</taxon>
        <taxon>Metakinetoplastina</taxon>
        <taxon>Trypanosomatida</taxon>
        <taxon>Trypanosomatidae</taxon>
        <taxon>Strigomonadinae</taxon>
        <taxon>Angomonas</taxon>
    </lineage>
</organism>
<reference evidence="2 3" key="1">
    <citation type="submission" date="2020-08" db="EMBL/GenBank/DDBJ databases">
        <authorList>
            <person name="Newling K."/>
            <person name="Davey J."/>
            <person name="Forrester S."/>
        </authorList>
    </citation>
    <scope>NUCLEOTIDE SEQUENCE [LARGE SCALE GENOMIC DNA]</scope>
    <source>
        <strain evidence="3">Crithidia deanei Carvalho (ATCC PRA-265)</strain>
    </source>
</reference>
<dbReference type="AlphaFoldDB" id="A0A7G2CGE2"/>
<dbReference type="Proteomes" id="UP000515908">
    <property type="component" value="Chromosome 09"/>
</dbReference>
<dbReference type="EMBL" id="LR877153">
    <property type="protein sequence ID" value="CAD2217763.1"/>
    <property type="molecule type" value="Genomic_DNA"/>
</dbReference>
<evidence type="ECO:0000256" key="1">
    <source>
        <dbReference type="SAM" id="MobiDB-lite"/>
    </source>
</evidence>
<gene>
    <name evidence="2" type="ORF">ADEAN_000524300</name>
</gene>
<proteinExistence type="predicted"/>